<dbReference type="AlphaFoldDB" id="A0A5J6HT00"/>
<gene>
    <name evidence="1" type="ORF">CP975_34850</name>
</gene>
<dbReference type="EMBL" id="CP023695">
    <property type="protein sequence ID" value="QEV21994.1"/>
    <property type="molecule type" value="Genomic_DNA"/>
</dbReference>
<dbReference type="Proteomes" id="UP000326553">
    <property type="component" value="Chromosome"/>
</dbReference>
<evidence type="ECO:0008006" key="3">
    <source>
        <dbReference type="Google" id="ProtNLM"/>
    </source>
</evidence>
<name>A0A5J6HT00_STRAD</name>
<dbReference type="RefSeq" id="WP_055533282.1">
    <property type="nucleotide sequence ID" value="NZ_CP023695.1"/>
</dbReference>
<sequence length="269" mass="29690">MTAPALASYQGTLYAAFVRHNDQAVMSTSLVNGAWTEPVHLNSWVSLLPLALAVADNKLYCAVVHTIDDTTHWSAFDGSTWTPVRQVPQAVQTLRAPALGVLANNNLLLSVTEPEPSHLTYDWTKGASGWSNRIEFPFQWKSPSPVGMCRIGGSLHKAIRQMDNTVSIVREDPTTPTGFPWSRKSAPAWETTCGPTLAEHVGWLTATTPWIFLRDADGALRASYYKPLTLDWSLLHYVGSGGAANPIKPFDEVSAARHEGKLYVMYRRR</sequence>
<proteinExistence type="predicted"/>
<reference evidence="1 2" key="1">
    <citation type="submission" date="2017-09" db="EMBL/GenBank/DDBJ databases">
        <authorList>
            <person name="Lee N."/>
            <person name="Cho B.-K."/>
        </authorList>
    </citation>
    <scope>NUCLEOTIDE SEQUENCE [LARGE SCALE GENOMIC DNA]</scope>
    <source>
        <strain evidence="1 2">ATCC 12461</strain>
    </source>
</reference>
<dbReference type="OrthoDB" id="4147030at2"/>
<dbReference type="KEGG" id="salw:CP975_34850"/>
<accession>A0A5J6HT00</accession>
<evidence type="ECO:0000313" key="1">
    <source>
        <dbReference type="EMBL" id="QEV21994.1"/>
    </source>
</evidence>
<evidence type="ECO:0000313" key="2">
    <source>
        <dbReference type="Proteomes" id="UP000326553"/>
    </source>
</evidence>
<dbReference type="SUPFAM" id="SSF89372">
    <property type="entry name" value="Fucose-specific lectin"/>
    <property type="match status" value="1"/>
</dbReference>
<protein>
    <recommendedName>
        <fullName evidence="3">Exo-alpha-sialidase</fullName>
    </recommendedName>
</protein>
<organism evidence="1 2">
    <name type="scientific">Streptomyces alboniger</name>
    <dbReference type="NCBI Taxonomy" id="132473"/>
    <lineage>
        <taxon>Bacteria</taxon>
        <taxon>Bacillati</taxon>
        <taxon>Actinomycetota</taxon>
        <taxon>Actinomycetes</taxon>
        <taxon>Kitasatosporales</taxon>
        <taxon>Streptomycetaceae</taxon>
        <taxon>Streptomyces</taxon>
        <taxon>Streptomyces aurantiacus group</taxon>
    </lineage>
</organism>
<keyword evidence="2" id="KW-1185">Reference proteome</keyword>